<dbReference type="Proteomes" id="UP001286313">
    <property type="component" value="Unassembled WGS sequence"/>
</dbReference>
<reference evidence="1" key="1">
    <citation type="submission" date="2023-10" db="EMBL/GenBank/DDBJ databases">
        <title>Genome assemblies of two species of porcelain crab, Petrolisthes cinctipes and Petrolisthes manimaculis (Anomura: Porcellanidae).</title>
        <authorList>
            <person name="Angst P."/>
        </authorList>
    </citation>
    <scope>NUCLEOTIDE SEQUENCE</scope>
    <source>
        <strain evidence="1">PB745_01</strain>
        <tissue evidence="1">Gill</tissue>
    </source>
</reference>
<name>A0AAE1FLU9_PETCI</name>
<sequence length="90" mass="10104">MYEDGRLCERGVDVPVKRTGRLPASHYTPGIRFVCAHLQPIVLQQTPPQFQLLLQFFTTLTNTISSTKSILYGASFVTSSTSTSTRRLNR</sequence>
<accession>A0AAE1FLU9</accession>
<protein>
    <submittedName>
        <fullName evidence="1">Uncharacterized protein</fullName>
    </submittedName>
</protein>
<dbReference type="EMBL" id="JAWQEG010001892">
    <property type="protein sequence ID" value="KAK3875941.1"/>
    <property type="molecule type" value="Genomic_DNA"/>
</dbReference>
<dbReference type="AlphaFoldDB" id="A0AAE1FLU9"/>
<organism evidence="1 2">
    <name type="scientific">Petrolisthes cinctipes</name>
    <name type="common">Flat porcelain crab</name>
    <dbReference type="NCBI Taxonomy" id="88211"/>
    <lineage>
        <taxon>Eukaryota</taxon>
        <taxon>Metazoa</taxon>
        <taxon>Ecdysozoa</taxon>
        <taxon>Arthropoda</taxon>
        <taxon>Crustacea</taxon>
        <taxon>Multicrustacea</taxon>
        <taxon>Malacostraca</taxon>
        <taxon>Eumalacostraca</taxon>
        <taxon>Eucarida</taxon>
        <taxon>Decapoda</taxon>
        <taxon>Pleocyemata</taxon>
        <taxon>Anomura</taxon>
        <taxon>Galatheoidea</taxon>
        <taxon>Porcellanidae</taxon>
        <taxon>Petrolisthes</taxon>
    </lineage>
</organism>
<comment type="caution">
    <text evidence="1">The sequence shown here is derived from an EMBL/GenBank/DDBJ whole genome shotgun (WGS) entry which is preliminary data.</text>
</comment>
<proteinExistence type="predicted"/>
<gene>
    <name evidence="1" type="ORF">Pcinc_019217</name>
</gene>
<keyword evidence="2" id="KW-1185">Reference proteome</keyword>
<evidence type="ECO:0000313" key="1">
    <source>
        <dbReference type="EMBL" id="KAK3875941.1"/>
    </source>
</evidence>
<evidence type="ECO:0000313" key="2">
    <source>
        <dbReference type="Proteomes" id="UP001286313"/>
    </source>
</evidence>